<dbReference type="SMART" id="SM00797">
    <property type="entry name" value="AHS2"/>
    <property type="match status" value="1"/>
</dbReference>
<name>A0ABQ1WB01_9BACT</name>
<dbReference type="Gene3D" id="2.40.100.10">
    <property type="entry name" value="Cyclophilin-like"/>
    <property type="match status" value="1"/>
</dbReference>
<dbReference type="EMBL" id="BMFP01000004">
    <property type="protein sequence ID" value="GGG20236.1"/>
    <property type="molecule type" value="Genomic_DNA"/>
</dbReference>
<evidence type="ECO:0000256" key="2">
    <source>
        <dbReference type="ARBA" id="ARBA00022801"/>
    </source>
</evidence>
<keyword evidence="1" id="KW-0547">Nucleotide-binding</keyword>
<organism evidence="5 6">
    <name type="scientific">Pontibacter amylolyticus</name>
    <dbReference type="NCBI Taxonomy" id="1424080"/>
    <lineage>
        <taxon>Bacteria</taxon>
        <taxon>Pseudomonadati</taxon>
        <taxon>Bacteroidota</taxon>
        <taxon>Cytophagia</taxon>
        <taxon>Cytophagales</taxon>
        <taxon>Hymenobacteraceae</taxon>
        <taxon>Pontibacter</taxon>
    </lineage>
</organism>
<evidence type="ECO:0000259" key="4">
    <source>
        <dbReference type="SMART" id="SM00797"/>
    </source>
</evidence>
<keyword evidence="6" id="KW-1185">Reference proteome</keyword>
<comment type="caution">
    <text evidence="5">The sequence shown here is derived from an EMBL/GenBank/DDBJ whole genome shotgun (WGS) entry which is preliminary data.</text>
</comment>
<keyword evidence="3" id="KW-0067">ATP-binding</keyword>
<dbReference type="PANTHER" id="PTHR43309">
    <property type="entry name" value="5-OXOPROLINASE SUBUNIT C"/>
    <property type="match status" value="1"/>
</dbReference>
<dbReference type="NCBIfam" id="TIGR00724">
    <property type="entry name" value="urea_amlyse_rel"/>
    <property type="match status" value="1"/>
</dbReference>
<protein>
    <submittedName>
        <fullName evidence="5">KipI antagonist</fullName>
    </submittedName>
</protein>
<dbReference type="Proteomes" id="UP000634043">
    <property type="component" value="Unassembled WGS sequence"/>
</dbReference>
<evidence type="ECO:0000313" key="6">
    <source>
        <dbReference type="Proteomes" id="UP000634043"/>
    </source>
</evidence>
<sequence length="335" mass="36248">MGLEIIKPGMRTTVQDRGRYGHQKEGIITSGAMDSFACRVANMLAGNAEEEAVLEITLTGPTIHFTDDHLIALTGADLSPELNGERVAMWRPFLVKKGATLSFGVSLSGCRAYLAVSGGLDIPKLMGSYATYLQAGIGGYQGRALQAGDLIPCHSPTPAGIALFSQVSGATSGHAYTAVHWTPDPQFYPAYNPNPTIRAIKGPEYELFSDTSQGQIWSERFQVSAQSDRMGYRLQGVSLYLSEETELISTAVTFGTVQVPPEGTPIVLMADHQTTGGYPRILQVVSVDLPILAQVVPGQTIAFEEVSLEEAQQLYIRQEQNLTQLARAIHLKHNI</sequence>
<evidence type="ECO:0000256" key="1">
    <source>
        <dbReference type="ARBA" id="ARBA00022741"/>
    </source>
</evidence>
<keyword evidence="2" id="KW-0378">Hydrolase</keyword>
<reference evidence="6" key="1">
    <citation type="journal article" date="2019" name="Int. J. Syst. Evol. Microbiol.">
        <title>The Global Catalogue of Microorganisms (GCM) 10K type strain sequencing project: providing services to taxonomists for standard genome sequencing and annotation.</title>
        <authorList>
            <consortium name="The Broad Institute Genomics Platform"/>
            <consortium name="The Broad Institute Genome Sequencing Center for Infectious Disease"/>
            <person name="Wu L."/>
            <person name="Ma J."/>
        </authorList>
    </citation>
    <scope>NUCLEOTIDE SEQUENCE [LARGE SCALE GENOMIC DNA]</scope>
    <source>
        <strain evidence="6">CGMCC 1.12749</strain>
    </source>
</reference>
<feature type="domain" description="Carboxyltransferase" evidence="4">
    <location>
        <begin position="24"/>
        <end position="321"/>
    </location>
</feature>
<evidence type="ECO:0000256" key="3">
    <source>
        <dbReference type="ARBA" id="ARBA00022840"/>
    </source>
</evidence>
<dbReference type="InterPro" id="IPR052708">
    <property type="entry name" value="PxpC"/>
</dbReference>
<gene>
    <name evidence="5" type="primary">kipA</name>
    <name evidence="5" type="ORF">GCM10011323_25400</name>
</gene>
<dbReference type="PANTHER" id="PTHR43309:SF5">
    <property type="entry name" value="5-OXOPROLINASE SUBUNIT C"/>
    <property type="match status" value="1"/>
</dbReference>
<dbReference type="SUPFAM" id="SSF50891">
    <property type="entry name" value="Cyclophilin-like"/>
    <property type="match status" value="1"/>
</dbReference>
<dbReference type="InterPro" id="IPR029000">
    <property type="entry name" value="Cyclophilin-like_dom_sf"/>
</dbReference>
<dbReference type="RefSeq" id="WP_188501872.1">
    <property type="nucleotide sequence ID" value="NZ_BMFP01000004.1"/>
</dbReference>
<dbReference type="Pfam" id="PF02626">
    <property type="entry name" value="CT_A_B"/>
    <property type="match status" value="1"/>
</dbReference>
<proteinExistence type="predicted"/>
<evidence type="ECO:0000313" key="5">
    <source>
        <dbReference type="EMBL" id="GGG20236.1"/>
    </source>
</evidence>
<dbReference type="InterPro" id="IPR003778">
    <property type="entry name" value="CT_A_B"/>
</dbReference>
<accession>A0ABQ1WB01</accession>